<sequence length="102" mass="11247">MSDFDFLSICKPGTILHTRDRREVRVTEIDRQRGIISGSVQMMGPCRWRSNGRFADAPAGAAGPLDLVAPADRPPPFSPDDNKRASLQEALQDPNSRGYCCD</sequence>
<organism evidence="2 3">
    <name type="scientific">Dongia soli</name>
    <dbReference type="NCBI Taxonomy" id="600628"/>
    <lineage>
        <taxon>Bacteria</taxon>
        <taxon>Pseudomonadati</taxon>
        <taxon>Pseudomonadota</taxon>
        <taxon>Alphaproteobacteria</taxon>
        <taxon>Rhodospirillales</taxon>
        <taxon>Dongiaceae</taxon>
        <taxon>Dongia</taxon>
    </lineage>
</organism>
<comment type="caution">
    <text evidence="2">The sequence shown here is derived from an EMBL/GenBank/DDBJ whole genome shotgun (WGS) entry which is preliminary data.</text>
</comment>
<evidence type="ECO:0000313" key="3">
    <source>
        <dbReference type="Proteomes" id="UP001279642"/>
    </source>
</evidence>
<reference evidence="2 3" key="1">
    <citation type="journal article" date="2016" name="Antonie Van Leeuwenhoek">
        <title>Dongia soli sp. nov., isolated from soil from Dokdo, Korea.</title>
        <authorList>
            <person name="Kim D.U."/>
            <person name="Lee H."/>
            <person name="Kim H."/>
            <person name="Kim S.G."/>
            <person name="Ka J.O."/>
        </authorList>
    </citation>
    <scope>NUCLEOTIDE SEQUENCE [LARGE SCALE GENOMIC DNA]</scope>
    <source>
        <strain evidence="2 3">D78</strain>
    </source>
</reference>
<feature type="region of interest" description="Disordered" evidence="1">
    <location>
        <begin position="59"/>
        <end position="102"/>
    </location>
</feature>
<dbReference type="RefSeq" id="WP_320509995.1">
    <property type="nucleotide sequence ID" value="NZ_JAXCLW010000006.1"/>
</dbReference>
<feature type="compositionally biased region" description="Low complexity" evidence="1">
    <location>
        <begin position="59"/>
        <end position="71"/>
    </location>
</feature>
<keyword evidence="3" id="KW-1185">Reference proteome</keyword>
<accession>A0ABU5EFG1</accession>
<dbReference type="Proteomes" id="UP001279642">
    <property type="component" value="Unassembled WGS sequence"/>
</dbReference>
<evidence type="ECO:0000256" key="1">
    <source>
        <dbReference type="SAM" id="MobiDB-lite"/>
    </source>
</evidence>
<name>A0ABU5EFG1_9PROT</name>
<gene>
    <name evidence="2" type="ORF">SMD27_18910</name>
</gene>
<dbReference type="EMBL" id="JAXCLW010000006">
    <property type="protein sequence ID" value="MDY0884922.1"/>
    <property type="molecule type" value="Genomic_DNA"/>
</dbReference>
<protein>
    <submittedName>
        <fullName evidence="2">Uncharacterized protein</fullName>
    </submittedName>
</protein>
<evidence type="ECO:0000313" key="2">
    <source>
        <dbReference type="EMBL" id="MDY0884922.1"/>
    </source>
</evidence>
<proteinExistence type="predicted"/>